<dbReference type="Gene3D" id="2.130.10.130">
    <property type="entry name" value="Integrin alpha, N-terminal"/>
    <property type="match status" value="1"/>
</dbReference>
<protein>
    <submittedName>
        <fullName evidence="17">Uncharacterized protein</fullName>
    </submittedName>
</protein>
<evidence type="ECO:0000256" key="6">
    <source>
        <dbReference type="ARBA" id="ARBA00022889"/>
    </source>
</evidence>
<feature type="repeat" description="FG-GAP" evidence="12">
    <location>
        <begin position="358"/>
        <end position="414"/>
    </location>
</feature>
<keyword evidence="9 13" id="KW-0472">Membrane</keyword>
<dbReference type="Gene3D" id="2.60.40.1510">
    <property type="entry name" value="ntegrin, alpha v. Chain A, domain 3"/>
    <property type="match status" value="1"/>
</dbReference>
<feature type="region of interest" description="Disordered" evidence="14">
    <location>
        <begin position="1022"/>
        <end position="1057"/>
    </location>
</feature>
<dbReference type="SUPFAM" id="SSF69179">
    <property type="entry name" value="Integrin domains"/>
    <property type="match status" value="3"/>
</dbReference>
<evidence type="ECO:0000313" key="17">
    <source>
        <dbReference type="EMBL" id="CAH1163665.1"/>
    </source>
</evidence>
<dbReference type="Proteomes" id="UP001153737">
    <property type="component" value="Chromosome 4"/>
</dbReference>
<feature type="domain" description="Integrin alpha third immunoglobulin-like" evidence="16">
    <location>
        <begin position="775"/>
        <end position="929"/>
    </location>
</feature>
<dbReference type="GO" id="GO:0007157">
    <property type="term" value="P:heterophilic cell-cell adhesion via plasma membrane cell adhesion molecules"/>
    <property type="evidence" value="ECO:0007669"/>
    <property type="project" value="UniProtKB-ARBA"/>
</dbReference>
<sequence length="1057" mass="118234">MWQKYVSLLIFAAAASCFNIDTNFPKVFVDPASTKNKNMKSYFGYSVVMNPMSNTNPVEWIRIGAPIAKNSLGTIDGLVYNCDMNGCEPIELPKSIFRNERIKEKLEHGWIGGTMDISYEFDRMTVCAFHRYYVNGGDFTTMGTCYLSTLNSTTFENMDPLLDPYVPVADKRYYLYGQGQAGFSAHFSNHRGDFIDLVLGAPGVYNWAGTPIKVKYEVINSPPANRRRKKRATNYHKTVAIPDTSETLVDNILFGYAVTSGYFYQDETLYYAASTPKGNDYKGKVVIFEFDSSRAIQGKETKLGEQFGEYFGASIASGKINSDNLDDLVVGAPYFKDKSYNEGRVYVFLSERKDLKMYTVLTGRSTNSQFGSAIMCLGDIDLDGYGDIAIGAPYEDDNTGAIYIYGGSNTGVDKIPRQIILGKQITPEILGFGIIISKAIDMDHNNYKDLAIGAYLSGNAVLLRSRPIVVVHYNLLAAPSVLKLDSTSFLLNICFSYSIHSEETVDIIYEIKVVGRANIFGNETIIRNLVITKGNLTCDSINVTVEESENLSSSIKAVFSYRLNYNSTEKGITYISESVLENKDELCIRCPVLDEYRSNETYKEFDIPFTRDCGDDDICQSNLSISINIAGLGKNEPFVLGSRNNLEVEVVLDNTGENAFGTELQIILPEVTFRQKPARCRNIFTNGSAVICTIDNPLRKNATRILHLDLNLETNLYKFSSAKELQMLFTIVTTSENSKNFVRYGLELRREADIKLFGISEQQSNFLGNSTTGTSDVTHTYKIEKIGVSPLENITVEIEIPHTYVSLQKEVTFIGVYEPISFVGSQPMTCRSELTYASLKRSQTEEENVFGDVRRKRQVEVFKNVSTHNKEDVKINDKEIELTPNKTLYLNSSSEAVKWSSIICEFDMLQESLASIEIRMLFNISAISDLMESKDTILFSTHGKVKIGKTAKSGNRSIDVSTAFVNDVIKKKKVALWIIILSAIAGLLLLALLVYGLIKARFFKRTIREELENMKAAVQEEDAAKKAAEEGQIQEELSPPFESDINSSKEGLCDKDE</sequence>
<evidence type="ECO:0000256" key="4">
    <source>
        <dbReference type="ARBA" id="ARBA00022729"/>
    </source>
</evidence>
<dbReference type="GO" id="GO:0033627">
    <property type="term" value="P:cell adhesion mediated by integrin"/>
    <property type="evidence" value="ECO:0007669"/>
    <property type="project" value="TreeGrafter"/>
</dbReference>
<dbReference type="GO" id="GO:0007160">
    <property type="term" value="P:cell-matrix adhesion"/>
    <property type="evidence" value="ECO:0007669"/>
    <property type="project" value="TreeGrafter"/>
</dbReference>
<feature type="chain" id="PRO_5040531410" evidence="13">
    <location>
        <begin position="18"/>
        <end position="1057"/>
    </location>
</feature>
<evidence type="ECO:0000256" key="9">
    <source>
        <dbReference type="ARBA" id="ARBA00023136"/>
    </source>
</evidence>
<gene>
    <name evidence="17" type="ORF">PHAECO_LOCUS8066</name>
</gene>
<feature type="domain" description="Integrin alpha second immunoglobulin-like" evidence="15">
    <location>
        <begin position="613"/>
        <end position="740"/>
    </location>
</feature>
<dbReference type="InterPro" id="IPR013517">
    <property type="entry name" value="FG-GAP"/>
</dbReference>
<dbReference type="Pfam" id="PF20805">
    <property type="entry name" value="Integrin_A_Ig_2"/>
    <property type="match status" value="1"/>
</dbReference>
<keyword evidence="18" id="KW-1185">Reference proteome</keyword>
<dbReference type="InterPro" id="IPR048286">
    <property type="entry name" value="Integrin_alpha_Ig-like_3"/>
</dbReference>
<keyword evidence="5" id="KW-0677">Repeat</keyword>
<evidence type="ECO:0000259" key="15">
    <source>
        <dbReference type="Pfam" id="PF20805"/>
    </source>
</evidence>
<dbReference type="SUPFAM" id="SSF69318">
    <property type="entry name" value="Integrin alpha N-terminal domain"/>
    <property type="match status" value="1"/>
</dbReference>
<reference evidence="17" key="2">
    <citation type="submission" date="2022-10" db="EMBL/GenBank/DDBJ databases">
        <authorList>
            <consortium name="ENA_rothamsted_submissions"/>
            <consortium name="culmorum"/>
            <person name="King R."/>
        </authorList>
    </citation>
    <scope>NUCLEOTIDE SEQUENCE</scope>
</reference>
<dbReference type="PROSITE" id="PS51470">
    <property type="entry name" value="FG_GAP"/>
    <property type="match status" value="2"/>
</dbReference>
<keyword evidence="7 13" id="KW-1133">Transmembrane helix</keyword>
<feature type="repeat" description="FG-GAP" evidence="12">
    <location>
        <begin position="297"/>
        <end position="357"/>
    </location>
</feature>
<keyword evidence="3 13" id="KW-0812">Transmembrane</keyword>
<dbReference type="AlphaFoldDB" id="A0A9P0DJV3"/>
<evidence type="ECO:0000256" key="13">
    <source>
        <dbReference type="RuleBase" id="RU003762"/>
    </source>
</evidence>
<keyword evidence="11" id="KW-0325">Glycoprotein</keyword>
<evidence type="ECO:0000259" key="16">
    <source>
        <dbReference type="Pfam" id="PF20806"/>
    </source>
</evidence>
<dbReference type="Pfam" id="PF01839">
    <property type="entry name" value="FG-GAP"/>
    <property type="match status" value="2"/>
</dbReference>
<proteinExistence type="inferred from homology"/>
<comment type="similarity">
    <text evidence="2 13">Belongs to the integrin alpha chain family.</text>
</comment>
<dbReference type="Gene3D" id="1.20.5.930">
    <property type="entry name" value="Bicelle-embedded integrin alpha(iib) transmembrane segment"/>
    <property type="match status" value="1"/>
</dbReference>
<evidence type="ECO:0000256" key="3">
    <source>
        <dbReference type="ARBA" id="ARBA00022692"/>
    </source>
</evidence>
<dbReference type="GO" id="GO:0005178">
    <property type="term" value="F:integrin binding"/>
    <property type="evidence" value="ECO:0007669"/>
    <property type="project" value="TreeGrafter"/>
</dbReference>
<dbReference type="InterPro" id="IPR013519">
    <property type="entry name" value="Int_alpha_beta-p"/>
</dbReference>
<evidence type="ECO:0000256" key="5">
    <source>
        <dbReference type="ARBA" id="ARBA00022737"/>
    </source>
</evidence>
<reference evidence="17" key="1">
    <citation type="submission" date="2022-01" db="EMBL/GenBank/DDBJ databases">
        <authorList>
            <person name="King R."/>
        </authorList>
    </citation>
    <scope>NUCLEOTIDE SEQUENCE</scope>
</reference>
<dbReference type="GO" id="GO:0008305">
    <property type="term" value="C:integrin complex"/>
    <property type="evidence" value="ECO:0007669"/>
    <property type="project" value="InterPro"/>
</dbReference>
<dbReference type="GO" id="GO:0007229">
    <property type="term" value="P:integrin-mediated signaling pathway"/>
    <property type="evidence" value="ECO:0007669"/>
    <property type="project" value="UniProtKB-KW"/>
</dbReference>
<accession>A0A9P0DJV3</accession>
<evidence type="ECO:0000256" key="10">
    <source>
        <dbReference type="ARBA" id="ARBA00023170"/>
    </source>
</evidence>
<evidence type="ECO:0000256" key="1">
    <source>
        <dbReference type="ARBA" id="ARBA00004479"/>
    </source>
</evidence>
<evidence type="ECO:0000313" key="18">
    <source>
        <dbReference type="Proteomes" id="UP001153737"/>
    </source>
</evidence>
<dbReference type="GO" id="GO:0009897">
    <property type="term" value="C:external side of plasma membrane"/>
    <property type="evidence" value="ECO:0007669"/>
    <property type="project" value="TreeGrafter"/>
</dbReference>
<dbReference type="InterPro" id="IPR032695">
    <property type="entry name" value="Integrin_dom_sf"/>
</dbReference>
<name>A0A9P0DJV3_PHACE</name>
<dbReference type="PRINTS" id="PR01185">
    <property type="entry name" value="INTEGRINA"/>
</dbReference>
<dbReference type="InterPro" id="IPR048285">
    <property type="entry name" value="Integrin_alpha_Ig-like_2"/>
</dbReference>
<evidence type="ECO:0000256" key="7">
    <source>
        <dbReference type="ARBA" id="ARBA00022989"/>
    </source>
</evidence>
<evidence type="ECO:0000256" key="14">
    <source>
        <dbReference type="SAM" id="MobiDB-lite"/>
    </source>
</evidence>
<evidence type="ECO:0000256" key="12">
    <source>
        <dbReference type="PROSITE-ProRule" id="PRU00803"/>
    </source>
</evidence>
<dbReference type="EMBL" id="OU896710">
    <property type="protein sequence ID" value="CAH1163665.1"/>
    <property type="molecule type" value="Genomic_DNA"/>
</dbReference>
<dbReference type="InterPro" id="IPR028994">
    <property type="entry name" value="Integrin_alpha_N"/>
</dbReference>
<feature type="transmembrane region" description="Helical" evidence="13">
    <location>
        <begin position="974"/>
        <end position="998"/>
    </location>
</feature>
<dbReference type="Pfam" id="PF20806">
    <property type="entry name" value="Integrin_A_Ig_3"/>
    <property type="match status" value="1"/>
</dbReference>
<keyword evidence="6 13" id="KW-0130">Cell adhesion</keyword>
<keyword evidence="4 13" id="KW-0732">Signal</keyword>
<feature type="signal peptide" evidence="13">
    <location>
        <begin position="1"/>
        <end position="17"/>
    </location>
</feature>
<evidence type="ECO:0000256" key="2">
    <source>
        <dbReference type="ARBA" id="ARBA00008054"/>
    </source>
</evidence>
<dbReference type="OrthoDB" id="5573735at2759"/>
<dbReference type="Gene3D" id="2.60.40.1460">
    <property type="entry name" value="Integrin domains. Chain A, domain 2"/>
    <property type="match status" value="1"/>
</dbReference>
<dbReference type="PANTHER" id="PTHR23220:SF83">
    <property type="entry name" value="INTEGRIN ALPHA-PS3-RELATED"/>
    <property type="match status" value="1"/>
</dbReference>
<dbReference type="PROSITE" id="PS51257">
    <property type="entry name" value="PROKAR_LIPOPROTEIN"/>
    <property type="match status" value="1"/>
</dbReference>
<keyword evidence="10 13" id="KW-0675">Receptor</keyword>
<dbReference type="PANTHER" id="PTHR23220">
    <property type="entry name" value="INTEGRIN ALPHA"/>
    <property type="match status" value="1"/>
</dbReference>
<evidence type="ECO:0000256" key="11">
    <source>
        <dbReference type="ARBA" id="ARBA00023180"/>
    </source>
</evidence>
<dbReference type="Gene3D" id="2.60.40.1530">
    <property type="entry name" value="ntegrin, alpha v. Chain A, domain 4"/>
    <property type="match status" value="1"/>
</dbReference>
<evidence type="ECO:0000256" key="8">
    <source>
        <dbReference type="ARBA" id="ARBA00023037"/>
    </source>
</evidence>
<dbReference type="SMART" id="SM00191">
    <property type="entry name" value="Int_alpha"/>
    <property type="match status" value="6"/>
</dbReference>
<organism evidence="17 18">
    <name type="scientific">Phaedon cochleariae</name>
    <name type="common">Mustard beetle</name>
    <dbReference type="NCBI Taxonomy" id="80249"/>
    <lineage>
        <taxon>Eukaryota</taxon>
        <taxon>Metazoa</taxon>
        <taxon>Ecdysozoa</taxon>
        <taxon>Arthropoda</taxon>
        <taxon>Hexapoda</taxon>
        <taxon>Insecta</taxon>
        <taxon>Pterygota</taxon>
        <taxon>Neoptera</taxon>
        <taxon>Endopterygota</taxon>
        <taxon>Coleoptera</taxon>
        <taxon>Polyphaga</taxon>
        <taxon>Cucujiformia</taxon>
        <taxon>Chrysomeloidea</taxon>
        <taxon>Chrysomelidae</taxon>
        <taxon>Chrysomelinae</taxon>
        <taxon>Chrysomelini</taxon>
        <taxon>Phaedon</taxon>
    </lineage>
</organism>
<dbReference type="InterPro" id="IPR000413">
    <property type="entry name" value="Integrin_alpha"/>
</dbReference>
<comment type="subcellular location">
    <subcellularLocation>
        <location evidence="1 13">Membrane</location>
        <topology evidence="1 13">Single-pass type I membrane protein</topology>
    </subcellularLocation>
</comment>
<keyword evidence="8 13" id="KW-0401">Integrin</keyword>